<feature type="domain" description="Peptidase S26" evidence="1">
    <location>
        <begin position="12"/>
        <end position="170"/>
    </location>
</feature>
<evidence type="ECO:0000313" key="2">
    <source>
        <dbReference type="EMBL" id="MBB4633412.1"/>
    </source>
</evidence>
<comment type="caution">
    <text evidence="2">The sequence shown here is derived from an EMBL/GenBank/DDBJ whole genome shotgun (WGS) entry which is preliminary data.</text>
</comment>
<dbReference type="RefSeq" id="WP_341534231.1">
    <property type="nucleotide sequence ID" value="NZ_JACHNZ010000043.1"/>
</dbReference>
<evidence type="ECO:0000259" key="1">
    <source>
        <dbReference type="Pfam" id="PF10502"/>
    </source>
</evidence>
<dbReference type="SUPFAM" id="SSF51306">
    <property type="entry name" value="LexA/Signal peptidase"/>
    <property type="match status" value="1"/>
</dbReference>
<reference evidence="2 3" key="1">
    <citation type="submission" date="2020-08" db="EMBL/GenBank/DDBJ databases">
        <title>Genomic Encyclopedia of Type Strains, Phase IV (KMG-IV): sequencing the most valuable type-strain genomes for metagenomic binning, comparative biology and taxonomic classification.</title>
        <authorList>
            <person name="Goeker M."/>
        </authorList>
    </citation>
    <scope>NUCLEOTIDE SEQUENCE [LARGE SCALE GENOMIC DNA]</scope>
    <source>
        <strain evidence="2 3">DSM 17328</strain>
    </source>
</reference>
<keyword evidence="3" id="KW-1185">Reference proteome</keyword>
<dbReference type="EMBL" id="JACHNZ010000043">
    <property type="protein sequence ID" value="MBB4633412.1"/>
    <property type="molecule type" value="Genomic_DNA"/>
</dbReference>
<sequence>MTSPLRPLRTWPAAGTALLIAALCAVSLARPRPLLIWNASASAPTGLYLVTAPGNPARGDRVAGRLPAPWRALAARRHYLPANVPLIKRIAAKPGDMVCASGDRVTVNGDVAARRLRRDGAGRPMPAWHGCRRLGAGDVLLLAAHPASFDGRYFGPSQRHDILGKAHLIWRQR</sequence>
<name>A0A7W7F885_9SPHN</name>
<protein>
    <submittedName>
        <fullName evidence="2">Conjugative transfer signal peptidase TraF</fullName>
    </submittedName>
</protein>
<accession>A0A7W7F885</accession>
<evidence type="ECO:0000313" key="3">
    <source>
        <dbReference type="Proteomes" id="UP000566324"/>
    </source>
</evidence>
<dbReference type="Pfam" id="PF10502">
    <property type="entry name" value="Peptidase_S26"/>
    <property type="match status" value="1"/>
</dbReference>
<dbReference type="Proteomes" id="UP000566324">
    <property type="component" value="Unassembled WGS sequence"/>
</dbReference>
<dbReference type="Gene3D" id="2.10.109.10">
    <property type="entry name" value="Umud Fragment, subunit A"/>
    <property type="match status" value="1"/>
</dbReference>
<gene>
    <name evidence="2" type="ORF">GGQ98_003050</name>
</gene>
<dbReference type="AlphaFoldDB" id="A0A7W7F885"/>
<dbReference type="InterPro" id="IPR019533">
    <property type="entry name" value="Peptidase_S26"/>
</dbReference>
<dbReference type="GO" id="GO:0006465">
    <property type="term" value="P:signal peptide processing"/>
    <property type="evidence" value="ECO:0007669"/>
    <property type="project" value="InterPro"/>
</dbReference>
<proteinExistence type="predicted"/>
<dbReference type="GO" id="GO:0004252">
    <property type="term" value="F:serine-type endopeptidase activity"/>
    <property type="evidence" value="ECO:0007669"/>
    <property type="project" value="InterPro"/>
</dbReference>
<dbReference type="InterPro" id="IPR036286">
    <property type="entry name" value="LexA/Signal_pep-like_sf"/>
</dbReference>
<organism evidence="2 3">
    <name type="scientific">Sphingosinicella soli</name>
    <dbReference type="NCBI Taxonomy" id="333708"/>
    <lineage>
        <taxon>Bacteria</taxon>
        <taxon>Pseudomonadati</taxon>
        <taxon>Pseudomonadota</taxon>
        <taxon>Alphaproteobacteria</taxon>
        <taxon>Sphingomonadales</taxon>
        <taxon>Sphingosinicellaceae</taxon>
        <taxon>Sphingosinicella</taxon>
    </lineage>
</organism>